<dbReference type="Proteomes" id="UP000240461">
    <property type="component" value="Segment"/>
</dbReference>
<dbReference type="GO" id="GO:0006508">
    <property type="term" value="P:proteolysis"/>
    <property type="evidence" value="ECO:0007669"/>
    <property type="project" value="UniProtKB-KW"/>
</dbReference>
<accession>A0A0G2Y364</accession>
<dbReference type="Pfam" id="PF00112">
    <property type="entry name" value="Peptidase_C1"/>
    <property type="match status" value="1"/>
</dbReference>
<dbReference type="InterPro" id="IPR038765">
    <property type="entry name" value="Papain-like_cys_pep_sf"/>
</dbReference>
<dbReference type="InterPro" id="IPR000668">
    <property type="entry name" value="Peptidase_C1A_C"/>
</dbReference>
<dbReference type="KEGG" id="vg:80514008"/>
<dbReference type="Gene3D" id="3.90.70.10">
    <property type="entry name" value="Cysteine proteinases"/>
    <property type="match status" value="1"/>
</dbReference>
<organism evidence="3 4">
    <name type="scientific">Acanthamoeba polyphaga mimivirus Kroon</name>
    <dbReference type="NCBI Taxonomy" id="3069720"/>
    <lineage>
        <taxon>Viruses</taxon>
        <taxon>Varidnaviria</taxon>
        <taxon>Bamfordvirae</taxon>
        <taxon>Nucleocytoviricota</taxon>
        <taxon>Megaviricetes</taxon>
        <taxon>Imitervirales</taxon>
        <taxon>Mimiviridae</taxon>
        <taxon>Megamimivirinae</taxon>
        <taxon>Mimivirus</taxon>
        <taxon>Mimivirus lagoaense</taxon>
    </lineage>
</organism>
<dbReference type="EMBL" id="KM982402">
    <property type="protein sequence ID" value="AKI80210.1"/>
    <property type="molecule type" value="Genomic_DNA"/>
</dbReference>
<evidence type="ECO:0000313" key="4">
    <source>
        <dbReference type="Proteomes" id="UP000240461"/>
    </source>
</evidence>
<sequence>MDTSTISRNFGYIKSKPDQRDVLITFDKKTIKTFKLTANIKPKIIDGIFDLRKIVVLPQALSEIDQGTLGSCTANAIAYAYAFAEIKQHNRNTFMPSRLFIYYNERMIENSIDEDSGAQIRTGIKTINKYGVCDEHHWIYDPLKFRVKPPIEAYEEAKLAKSVKYARIDFTKDITIDDRIEHIKRALLSGFPIVFGFVVFESFMSQDVSKTGIVNMPKTYEQEIGGHAVCAVGFNENNKTFIVKNSWGSKWGLNGYFNMPYKYVADENLASDFWIIQEVTDPIINNFNPEDINPDAINLDADINSGGVVHN</sequence>
<dbReference type="SUPFAM" id="SSF54001">
    <property type="entry name" value="Cysteine proteinases"/>
    <property type="match status" value="1"/>
</dbReference>
<evidence type="ECO:0000259" key="2">
    <source>
        <dbReference type="Pfam" id="PF00112"/>
    </source>
</evidence>
<dbReference type="CDD" id="cd02619">
    <property type="entry name" value="Peptidase_C1"/>
    <property type="match status" value="1"/>
</dbReference>
<protein>
    <submittedName>
        <fullName evidence="3">Cathepsin b cystein protease</fullName>
    </submittedName>
</protein>
<feature type="domain" description="Peptidase C1A papain C-terminal" evidence="2">
    <location>
        <begin position="65"/>
        <end position="261"/>
    </location>
</feature>
<comment type="similarity">
    <text evidence="1">Belongs to the peptidase C1 family.</text>
</comment>
<keyword evidence="3" id="KW-0645">Protease</keyword>
<dbReference type="PANTHER" id="PTHR12411">
    <property type="entry name" value="CYSTEINE PROTEASE FAMILY C1-RELATED"/>
    <property type="match status" value="1"/>
</dbReference>
<dbReference type="InterPro" id="IPR025660">
    <property type="entry name" value="Pept_his_AS"/>
</dbReference>
<keyword evidence="4" id="KW-1185">Reference proteome</keyword>
<proteinExistence type="inferred from homology"/>
<dbReference type="GO" id="GO:0008234">
    <property type="term" value="F:cysteine-type peptidase activity"/>
    <property type="evidence" value="ECO:0007669"/>
    <property type="project" value="InterPro"/>
</dbReference>
<keyword evidence="3" id="KW-0378">Hydrolase</keyword>
<reference evidence="3 4" key="1">
    <citation type="submission" date="2014-10" db="EMBL/GenBank/DDBJ databases">
        <title>Pan-genome analysis of Brazilian lineage A amoebal mimiviruses.</title>
        <authorList>
            <person name="Assis F.L."/>
            <person name="Abrahao J.S."/>
            <person name="Kroon E.G."/>
            <person name="Dornas F.P."/>
            <person name="Andrade K.R."/>
            <person name="Borato P.V.M."/>
            <person name="Pilotto M.R."/>
            <person name="Benamar S."/>
            <person name="LaScola B."/>
            <person name="Colson P."/>
        </authorList>
    </citation>
    <scope>NUCLEOTIDE SEQUENCE [LARGE SCALE GENOMIC DNA]</scope>
    <source>
        <strain evidence="3 4">Kroon</strain>
    </source>
</reference>
<name>A0A0G2Y364_9VIRU</name>
<evidence type="ECO:0000256" key="1">
    <source>
        <dbReference type="ARBA" id="ARBA00008455"/>
    </source>
</evidence>
<dbReference type="InterPro" id="IPR013128">
    <property type="entry name" value="Peptidase_C1A"/>
</dbReference>
<dbReference type="PROSITE" id="PS00639">
    <property type="entry name" value="THIOL_PROTEASE_HIS"/>
    <property type="match status" value="1"/>
</dbReference>
<evidence type="ECO:0000313" key="3">
    <source>
        <dbReference type="EMBL" id="AKI80210.1"/>
    </source>
</evidence>